<dbReference type="AlphaFoldDB" id="A0A5P6VVK7"/>
<evidence type="ECO:0000313" key="5">
    <source>
        <dbReference type="EMBL" id="QFJ56089.1"/>
    </source>
</evidence>
<dbReference type="PANTHER" id="PTHR34069">
    <property type="entry name" value="3-OXOACYL-[ACYL-CARRIER-PROTEIN] SYNTHASE 3"/>
    <property type="match status" value="1"/>
</dbReference>
<proteinExistence type="predicted"/>
<dbReference type="SUPFAM" id="SSF53901">
    <property type="entry name" value="Thiolase-like"/>
    <property type="match status" value="1"/>
</dbReference>
<keyword evidence="1" id="KW-0808">Transferase</keyword>
<dbReference type="Gene3D" id="3.40.47.10">
    <property type="match status" value="1"/>
</dbReference>
<dbReference type="EMBL" id="CP043028">
    <property type="protein sequence ID" value="QFJ56089.1"/>
    <property type="molecule type" value="Genomic_DNA"/>
</dbReference>
<dbReference type="GO" id="GO:0004315">
    <property type="term" value="F:3-oxoacyl-[acyl-carrier-protein] synthase activity"/>
    <property type="evidence" value="ECO:0007669"/>
    <property type="project" value="InterPro"/>
</dbReference>
<evidence type="ECO:0000256" key="1">
    <source>
        <dbReference type="ARBA" id="ARBA00022679"/>
    </source>
</evidence>
<dbReference type="InterPro" id="IPR013751">
    <property type="entry name" value="ACP_syn_III_N"/>
</dbReference>
<dbReference type="InterPro" id="IPR013747">
    <property type="entry name" value="ACP_syn_III_C"/>
</dbReference>
<dbReference type="Pfam" id="PF08545">
    <property type="entry name" value="ACP_syn_III"/>
    <property type="match status" value="1"/>
</dbReference>
<evidence type="ECO:0000259" key="4">
    <source>
        <dbReference type="Pfam" id="PF08545"/>
    </source>
</evidence>
<evidence type="ECO:0000313" key="6">
    <source>
        <dbReference type="Proteomes" id="UP000327030"/>
    </source>
</evidence>
<organism evidence="5 6">
    <name type="scientific">Pseudobutyrivibrio xylanivorans</name>
    <dbReference type="NCBI Taxonomy" id="185007"/>
    <lineage>
        <taxon>Bacteria</taxon>
        <taxon>Bacillati</taxon>
        <taxon>Bacillota</taxon>
        <taxon>Clostridia</taxon>
        <taxon>Lachnospirales</taxon>
        <taxon>Lachnospiraceae</taxon>
        <taxon>Pseudobutyrivibrio</taxon>
    </lineage>
</organism>
<dbReference type="Pfam" id="PF08541">
    <property type="entry name" value="ACP_syn_III_C"/>
    <property type="match status" value="1"/>
</dbReference>
<dbReference type="OrthoDB" id="9815506at2"/>
<evidence type="ECO:0000256" key="2">
    <source>
        <dbReference type="ARBA" id="ARBA00023315"/>
    </source>
</evidence>
<gene>
    <name evidence="5" type="ORF">FXF36_14955</name>
</gene>
<dbReference type="GO" id="GO:0006633">
    <property type="term" value="P:fatty acid biosynthetic process"/>
    <property type="evidence" value="ECO:0007669"/>
    <property type="project" value="InterPro"/>
</dbReference>
<reference evidence="6" key="1">
    <citation type="submission" date="2019-08" db="EMBL/GenBank/DDBJ databases">
        <title>Complete Genome Sequence of the Polysaccharide-Degrading Rumen Bacterium Pseudobutyrivibrio xylanivorans MA3014.</title>
        <authorList>
            <person name="Palevich N."/>
            <person name="Maclean P.H."/>
            <person name="Kelly W.J."/>
            <person name="Leahy S.C."/>
            <person name="Rakonjac J."/>
            <person name="Attwood G.T."/>
        </authorList>
    </citation>
    <scope>NUCLEOTIDE SEQUENCE [LARGE SCALE GENOMIC DNA]</scope>
    <source>
        <strain evidence="6">MA3014</strain>
    </source>
</reference>
<dbReference type="Proteomes" id="UP000327030">
    <property type="component" value="Chromosome 1"/>
</dbReference>
<accession>A0A5P6VVK7</accession>
<feature type="domain" description="Beta-ketoacyl-[acyl-carrier-protein] synthase III N-terminal" evidence="4">
    <location>
        <begin position="114"/>
        <end position="190"/>
    </location>
</feature>
<feature type="domain" description="Beta-ketoacyl-[acyl-carrier-protein] synthase III C-terminal" evidence="3">
    <location>
        <begin position="251"/>
        <end position="334"/>
    </location>
</feature>
<dbReference type="PANTHER" id="PTHR34069:SF2">
    <property type="entry name" value="BETA-KETOACYL-[ACYL-CARRIER-PROTEIN] SYNTHASE III"/>
    <property type="match status" value="1"/>
</dbReference>
<dbReference type="RefSeq" id="WP_151625472.1">
    <property type="nucleotide sequence ID" value="NZ_CP043028.1"/>
</dbReference>
<protein>
    <submittedName>
        <fullName evidence="5">Ketoacyl-ACP synthase III</fullName>
    </submittedName>
</protein>
<dbReference type="CDD" id="cd00830">
    <property type="entry name" value="KAS_III"/>
    <property type="match status" value="1"/>
</dbReference>
<keyword evidence="2" id="KW-0012">Acyltransferase</keyword>
<dbReference type="InterPro" id="IPR016039">
    <property type="entry name" value="Thiolase-like"/>
</dbReference>
<name>A0A5P6VVK7_PSEXY</name>
<dbReference type="KEGG" id="pxv:FXF36_14955"/>
<sequence length="365" mass="40073">MARFKFDNIKISGIASAVPTKIIKSTDYNERFGEDAVQKFVDMTGVKEHRESLLHQTASDFGYAAAEKLLTEKNIDRETIGVLLFGAHSTDYRRPATACVLHKRLGLSRECVAFDVGLGCSAFVYCVQIAASLLECSQEKRALIIVGETMTKMINPEDKSAAMLFGDGGAAVLLEKAEDSCIEGKLCSDGTGYRAIIAPAGGFRNLEDSHEPMVWADGSTRTLYNTNMNGTDVFSFTVTKVPKTIKEFLSETEQDVTQFDCLAFHQANQFIHQQLAKKLKADINKMPLCLDRYGNTSAPAIPILLSDAYGNDRTGQKLNVLMCGFGVGLSWGVMSAHINTDDILPIIETDELFEEGVIHSPEDMQ</sequence>
<evidence type="ECO:0000259" key="3">
    <source>
        <dbReference type="Pfam" id="PF08541"/>
    </source>
</evidence>
<dbReference type="GO" id="GO:0044550">
    <property type="term" value="P:secondary metabolite biosynthetic process"/>
    <property type="evidence" value="ECO:0007669"/>
    <property type="project" value="TreeGrafter"/>
</dbReference>